<dbReference type="CDD" id="cd07302">
    <property type="entry name" value="CHD"/>
    <property type="match status" value="1"/>
</dbReference>
<evidence type="ECO:0000313" key="15">
    <source>
        <dbReference type="Proteomes" id="UP001235939"/>
    </source>
</evidence>
<keyword evidence="8" id="KW-0460">Magnesium</keyword>
<dbReference type="PANTHER" id="PTHR45627:SF12">
    <property type="entry name" value="ADENYLATE CYCLASE TYPE 2"/>
    <property type="match status" value="1"/>
</dbReference>
<evidence type="ECO:0000256" key="1">
    <source>
        <dbReference type="ARBA" id="ARBA00001593"/>
    </source>
</evidence>
<comment type="subcellular location">
    <subcellularLocation>
        <location evidence="2">Membrane</location>
        <topology evidence="2">Multi-pass membrane protein</topology>
    </subcellularLocation>
</comment>
<protein>
    <recommendedName>
        <fullName evidence="3">adenylate cyclase</fullName>
        <ecNumber evidence="3">4.6.1.1</ecNumber>
    </recommendedName>
</protein>
<evidence type="ECO:0000259" key="13">
    <source>
        <dbReference type="PROSITE" id="PS50125"/>
    </source>
</evidence>
<dbReference type="InterPro" id="IPR001054">
    <property type="entry name" value="A/G_cyclase"/>
</dbReference>
<keyword evidence="5" id="KW-0479">Metal-binding</keyword>
<dbReference type="Gene3D" id="3.30.70.1230">
    <property type="entry name" value="Nucleotide cyclase"/>
    <property type="match status" value="1"/>
</dbReference>
<dbReference type="PANTHER" id="PTHR45627">
    <property type="entry name" value="ADENYLATE CYCLASE TYPE 1"/>
    <property type="match status" value="1"/>
</dbReference>
<feature type="transmembrane region" description="Helical" evidence="12">
    <location>
        <begin position="151"/>
        <end position="166"/>
    </location>
</feature>
<keyword evidence="10 12" id="KW-0472">Membrane</keyword>
<feature type="transmembrane region" description="Helical" evidence="12">
    <location>
        <begin position="205"/>
        <end position="222"/>
    </location>
</feature>
<keyword evidence="15" id="KW-1185">Reference proteome</keyword>
<dbReference type="SUPFAM" id="SSF55073">
    <property type="entry name" value="Nucleotide cyclase"/>
    <property type="match status" value="1"/>
</dbReference>
<keyword evidence="4 12" id="KW-0812">Transmembrane</keyword>
<dbReference type="EMBL" id="CP092864">
    <property type="protein sequence ID" value="UYV64074.1"/>
    <property type="molecule type" value="Genomic_DNA"/>
</dbReference>
<evidence type="ECO:0000256" key="10">
    <source>
        <dbReference type="ARBA" id="ARBA00023136"/>
    </source>
</evidence>
<dbReference type="Pfam" id="PF00211">
    <property type="entry name" value="Guanylate_cyc"/>
    <property type="match status" value="1"/>
</dbReference>
<feature type="transmembrane region" description="Helical" evidence="12">
    <location>
        <begin position="87"/>
        <end position="105"/>
    </location>
</feature>
<keyword evidence="11" id="KW-0456">Lyase</keyword>
<organism evidence="14 15">
    <name type="scientific">Cordylochernes scorpioides</name>
    <dbReference type="NCBI Taxonomy" id="51811"/>
    <lineage>
        <taxon>Eukaryota</taxon>
        <taxon>Metazoa</taxon>
        <taxon>Ecdysozoa</taxon>
        <taxon>Arthropoda</taxon>
        <taxon>Chelicerata</taxon>
        <taxon>Arachnida</taxon>
        <taxon>Pseudoscorpiones</taxon>
        <taxon>Cheliferoidea</taxon>
        <taxon>Chernetidae</taxon>
        <taxon>Cordylochernes</taxon>
    </lineage>
</organism>
<evidence type="ECO:0000256" key="11">
    <source>
        <dbReference type="ARBA" id="ARBA00023239"/>
    </source>
</evidence>
<dbReference type="PROSITE" id="PS50125">
    <property type="entry name" value="GUANYLATE_CYCLASE_2"/>
    <property type="match status" value="1"/>
</dbReference>
<evidence type="ECO:0000256" key="12">
    <source>
        <dbReference type="SAM" id="Phobius"/>
    </source>
</evidence>
<evidence type="ECO:0000256" key="2">
    <source>
        <dbReference type="ARBA" id="ARBA00004141"/>
    </source>
</evidence>
<dbReference type="InterPro" id="IPR029787">
    <property type="entry name" value="Nucleotide_cyclase"/>
</dbReference>
<evidence type="ECO:0000256" key="6">
    <source>
        <dbReference type="ARBA" id="ARBA00022741"/>
    </source>
</evidence>
<feature type="domain" description="Guanylate cyclase" evidence="13">
    <location>
        <begin position="329"/>
        <end position="456"/>
    </location>
</feature>
<evidence type="ECO:0000256" key="3">
    <source>
        <dbReference type="ARBA" id="ARBA00012201"/>
    </source>
</evidence>
<feature type="transmembrane region" description="Helical" evidence="12">
    <location>
        <begin position="52"/>
        <end position="75"/>
    </location>
</feature>
<evidence type="ECO:0000313" key="14">
    <source>
        <dbReference type="EMBL" id="UYV64074.1"/>
    </source>
</evidence>
<dbReference type="Proteomes" id="UP001235939">
    <property type="component" value="Chromosome 02"/>
</dbReference>
<evidence type="ECO:0000256" key="8">
    <source>
        <dbReference type="ARBA" id="ARBA00022842"/>
    </source>
</evidence>
<keyword evidence="7" id="KW-0067">ATP-binding</keyword>
<evidence type="ECO:0000256" key="9">
    <source>
        <dbReference type="ARBA" id="ARBA00022989"/>
    </source>
</evidence>
<dbReference type="EC" id="4.6.1.1" evidence="3"/>
<keyword evidence="6" id="KW-0547">Nucleotide-binding</keyword>
<proteinExistence type="predicted"/>
<feature type="transmembrane region" description="Helical" evidence="12">
    <location>
        <begin position="117"/>
        <end position="139"/>
    </location>
</feature>
<dbReference type="SMART" id="SM00044">
    <property type="entry name" value="CYCc"/>
    <property type="match status" value="1"/>
</dbReference>
<sequence>MRNASEASIHSSSFTESYAVEHGWSWFHLKRQIERKNATGLYEKYRLRIHHAMFMVGLMMNASFNLILLIFYLTLAKSASDVRILGSLRAVGVAVNGTLLVLSCWERWFRGEGARLAASILVLLAMMAGEQSYSLAVLLMDGASTHKDVRLTFYVLLVAFIFLPFPKLVHTTAAALTVVAAELALSVAANFYTVPFPWKVCVANVTFYLLVMAIGFYLKYLIELTNRRAFLESVGCFESKCNLDLQKEQAVSLIFDTNIARMTRGLFSLRILYPQLIYEQLLLSILPPHISDKVKADLRHLVEDCRDQPADFQQRPFDHLYVERHQNVTILYADIVNSMLLMAGMDANELVETLNELFGKFDECIVKHRCLRIKLLGDCYYCVSGIPEQQPGHADNCVRMGLDMIGIIRQVRDERQVDVDMRIGIHSGNVLSGLLGLHKWQYDIWSHDVTVASRMEHCGKPG</sequence>
<gene>
    <name evidence="14" type="ORF">LAZ67_2006494</name>
</gene>
<reference evidence="14 15" key="1">
    <citation type="submission" date="2022-01" db="EMBL/GenBank/DDBJ databases">
        <title>A chromosomal length assembly of Cordylochernes scorpioides.</title>
        <authorList>
            <person name="Zeh D."/>
            <person name="Zeh J."/>
        </authorList>
    </citation>
    <scope>NUCLEOTIDE SEQUENCE [LARGE SCALE GENOMIC DNA]</scope>
    <source>
        <strain evidence="14">IN4F17</strain>
        <tissue evidence="14">Whole Body</tissue>
    </source>
</reference>
<keyword evidence="9 12" id="KW-1133">Transmembrane helix</keyword>
<name>A0ABY6K6X9_9ARAC</name>
<feature type="transmembrane region" description="Helical" evidence="12">
    <location>
        <begin position="173"/>
        <end position="193"/>
    </location>
</feature>
<evidence type="ECO:0000256" key="4">
    <source>
        <dbReference type="ARBA" id="ARBA00022692"/>
    </source>
</evidence>
<comment type="catalytic activity">
    <reaction evidence="1">
        <text>ATP = 3',5'-cyclic AMP + diphosphate</text>
        <dbReference type="Rhea" id="RHEA:15389"/>
        <dbReference type="ChEBI" id="CHEBI:30616"/>
        <dbReference type="ChEBI" id="CHEBI:33019"/>
        <dbReference type="ChEBI" id="CHEBI:58165"/>
        <dbReference type="EC" id="4.6.1.1"/>
    </reaction>
</comment>
<evidence type="ECO:0000256" key="5">
    <source>
        <dbReference type="ARBA" id="ARBA00022723"/>
    </source>
</evidence>
<evidence type="ECO:0000256" key="7">
    <source>
        <dbReference type="ARBA" id="ARBA00022840"/>
    </source>
</evidence>
<accession>A0ABY6K6X9</accession>